<dbReference type="InterPro" id="IPR041704">
    <property type="entry name" value="CFLE_GH18"/>
</dbReference>
<dbReference type="InterPro" id="IPR029070">
    <property type="entry name" value="Chitinase_insertion_sf"/>
</dbReference>
<dbReference type="InterPro" id="IPR018392">
    <property type="entry name" value="LysM"/>
</dbReference>
<dbReference type="SMART" id="SM00257">
    <property type="entry name" value="LysM"/>
    <property type="match status" value="2"/>
</dbReference>
<keyword evidence="2" id="KW-0326">Glycosidase</keyword>
<dbReference type="Gene3D" id="3.10.50.10">
    <property type="match status" value="1"/>
</dbReference>
<evidence type="ECO:0000256" key="2">
    <source>
        <dbReference type="ARBA" id="ARBA00023295"/>
    </source>
</evidence>
<dbReference type="InterPro" id="IPR011583">
    <property type="entry name" value="Chitinase_II/V-like_cat"/>
</dbReference>
<dbReference type="SMART" id="SM00636">
    <property type="entry name" value="Glyco_18"/>
    <property type="match status" value="1"/>
</dbReference>
<dbReference type="Gene3D" id="3.20.20.80">
    <property type="entry name" value="Glycosidases"/>
    <property type="match status" value="1"/>
</dbReference>
<keyword evidence="1" id="KW-0378">Hydrolase</keyword>
<gene>
    <name evidence="5" type="ORF">EV146_106353</name>
</gene>
<feature type="domain" description="GH18" evidence="4">
    <location>
        <begin position="101"/>
        <end position="421"/>
    </location>
</feature>
<proteinExistence type="predicted"/>
<accession>A0A4R2BGP4</accession>
<reference evidence="5 6" key="1">
    <citation type="journal article" date="2015" name="Stand. Genomic Sci.">
        <title>Genomic Encyclopedia of Bacterial and Archaeal Type Strains, Phase III: the genomes of soil and plant-associated and newly described type strains.</title>
        <authorList>
            <person name="Whitman W.B."/>
            <person name="Woyke T."/>
            <person name="Klenk H.P."/>
            <person name="Zhou Y."/>
            <person name="Lilburn T.G."/>
            <person name="Beck B.J."/>
            <person name="De Vos P."/>
            <person name="Vandamme P."/>
            <person name="Eisen J.A."/>
            <person name="Garrity G."/>
            <person name="Hugenholtz P."/>
            <person name="Kyrpides N.C."/>
        </authorList>
    </citation>
    <scope>NUCLEOTIDE SEQUENCE [LARGE SCALE GENOMIC DNA]</scope>
    <source>
        <strain evidence="5 6">CV53</strain>
    </source>
</reference>
<dbReference type="GO" id="GO:0070492">
    <property type="term" value="F:oligosaccharide binding"/>
    <property type="evidence" value="ECO:0007669"/>
    <property type="project" value="TreeGrafter"/>
</dbReference>
<organism evidence="5 6">
    <name type="scientific">Mesobacillus foraminis</name>
    <dbReference type="NCBI Taxonomy" id="279826"/>
    <lineage>
        <taxon>Bacteria</taxon>
        <taxon>Bacillati</taxon>
        <taxon>Bacillota</taxon>
        <taxon>Bacilli</taxon>
        <taxon>Bacillales</taxon>
        <taxon>Bacillaceae</taxon>
        <taxon>Mesobacillus</taxon>
    </lineage>
</organism>
<dbReference type="PANTHER" id="PTHR46066:SF2">
    <property type="entry name" value="CHITINASE DOMAIN-CONTAINING PROTEIN 1"/>
    <property type="match status" value="1"/>
</dbReference>
<evidence type="ECO:0000256" key="1">
    <source>
        <dbReference type="ARBA" id="ARBA00022801"/>
    </source>
</evidence>
<protein>
    <submittedName>
        <fullName evidence="5">Spore germination protein YaaH</fullName>
    </submittedName>
</protein>
<dbReference type="Proteomes" id="UP000295689">
    <property type="component" value="Unassembled WGS sequence"/>
</dbReference>
<feature type="domain" description="LysM" evidence="3">
    <location>
        <begin position="2"/>
        <end position="45"/>
    </location>
</feature>
<dbReference type="AlphaFoldDB" id="A0A4R2BGP4"/>
<name>A0A4R2BGP4_9BACI</name>
<dbReference type="PROSITE" id="PS51782">
    <property type="entry name" value="LYSM"/>
    <property type="match status" value="2"/>
</dbReference>
<dbReference type="InterPro" id="IPR017853">
    <property type="entry name" value="GH"/>
</dbReference>
<dbReference type="CDD" id="cd00118">
    <property type="entry name" value="LysM"/>
    <property type="match status" value="2"/>
</dbReference>
<keyword evidence="6" id="KW-1185">Reference proteome</keyword>
<dbReference type="SUPFAM" id="SSF51445">
    <property type="entry name" value="(Trans)glycosidases"/>
    <property type="match status" value="1"/>
</dbReference>
<dbReference type="Pfam" id="PF00704">
    <property type="entry name" value="Glyco_hydro_18"/>
    <property type="match status" value="1"/>
</dbReference>
<dbReference type="GO" id="GO:0005975">
    <property type="term" value="P:carbohydrate metabolic process"/>
    <property type="evidence" value="ECO:0007669"/>
    <property type="project" value="InterPro"/>
</dbReference>
<evidence type="ECO:0000313" key="5">
    <source>
        <dbReference type="EMBL" id="TCN25149.1"/>
    </source>
</evidence>
<evidence type="ECO:0000259" key="4">
    <source>
        <dbReference type="PROSITE" id="PS51910"/>
    </source>
</evidence>
<dbReference type="PANTHER" id="PTHR46066">
    <property type="entry name" value="CHITINASE DOMAIN-CONTAINING PROTEIN 1 FAMILY MEMBER"/>
    <property type="match status" value="1"/>
</dbReference>
<feature type="domain" description="LysM" evidence="3">
    <location>
        <begin position="48"/>
        <end position="92"/>
    </location>
</feature>
<dbReference type="GO" id="GO:0008061">
    <property type="term" value="F:chitin binding"/>
    <property type="evidence" value="ECO:0007669"/>
    <property type="project" value="InterPro"/>
</dbReference>
<dbReference type="EMBL" id="SLVV01000006">
    <property type="protein sequence ID" value="TCN25149.1"/>
    <property type="molecule type" value="Genomic_DNA"/>
</dbReference>
<dbReference type="PROSITE" id="PS51910">
    <property type="entry name" value="GH18_2"/>
    <property type="match status" value="1"/>
</dbReference>
<dbReference type="SUPFAM" id="SSF54106">
    <property type="entry name" value="LysM domain"/>
    <property type="match status" value="2"/>
</dbReference>
<dbReference type="CDD" id="cd02874">
    <property type="entry name" value="GH18_CFLE_spore_hydrolase"/>
    <property type="match status" value="1"/>
</dbReference>
<dbReference type="GO" id="GO:0016798">
    <property type="term" value="F:hydrolase activity, acting on glycosyl bonds"/>
    <property type="evidence" value="ECO:0007669"/>
    <property type="project" value="UniProtKB-KW"/>
</dbReference>
<evidence type="ECO:0000313" key="6">
    <source>
        <dbReference type="Proteomes" id="UP000295689"/>
    </source>
</evidence>
<sequence>MFIHIVAPGESLFSISRRYGTSIDQVRAVNGLKEGTIVPGLALLIPLYSYRIQPGDTLSGIARRSMVPLERLRAANPTVNPSSLQPGTRVTIPNIASDYIAGTLTFYVVRSPEQDRDLISDFAPYASSISLFHYRIGPDGDIVNELNDLTAIQATWSHRVTPLATITNLTSGGFSTHLASQVLNNPTARNNLVNNIYNLATARGYGGVNIDFERVAAADRDLYTGFLRQLRERFEPAGLAVTVSVPAKTSEDIPWLKGYDLGGIGSVVNYVFIMAYDWHHAGSEPGPTAPITEVRRTIEYAISRIPTRKIILGVPLYGYDWVVPYTAGTVASAISNQNAIDTAIRHQSPIQYSEVYQSPYFQYRDEQGRTHEVWFEDVRSMSTKMILAREYNLQAIGAWQLTLGFAPGPWLLTKFFTVRKV</sequence>
<dbReference type="InterPro" id="IPR036779">
    <property type="entry name" value="LysM_dom_sf"/>
</dbReference>
<dbReference type="Gene3D" id="3.10.350.10">
    <property type="entry name" value="LysM domain"/>
    <property type="match status" value="2"/>
</dbReference>
<dbReference type="RefSeq" id="WP_132006666.1">
    <property type="nucleotide sequence ID" value="NZ_JABUHM010000004.1"/>
</dbReference>
<comment type="caution">
    <text evidence="5">The sequence shown here is derived from an EMBL/GenBank/DDBJ whole genome shotgun (WGS) entry which is preliminary data.</text>
</comment>
<evidence type="ECO:0000259" key="3">
    <source>
        <dbReference type="PROSITE" id="PS51782"/>
    </source>
</evidence>
<dbReference type="InterPro" id="IPR001223">
    <property type="entry name" value="Glyco_hydro18_cat"/>
</dbReference>
<dbReference type="Pfam" id="PF01476">
    <property type="entry name" value="LysM"/>
    <property type="match status" value="2"/>
</dbReference>
<dbReference type="GO" id="GO:0012505">
    <property type="term" value="C:endomembrane system"/>
    <property type="evidence" value="ECO:0007669"/>
    <property type="project" value="TreeGrafter"/>
</dbReference>